<dbReference type="PROSITE" id="PS50025">
    <property type="entry name" value="LAM_G_DOMAIN"/>
    <property type="match status" value="1"/>
</dbReference>
<dbReference type="InterPro" id="IPR013320">
    <property type="entry name" value="ConA-like_dom_sf"/>
</dbReference>
<dbReference type="Pfam" id="PF00008">
    <property type="entry name" value="EGF"/>
    <property type="match status" value="1"/>
</dbReference>
<dbReference type="SUPFAM" id="SSF49899">
    <property type="entry name" value="Concanavalin A-like lectins/glucanases"/>
    <property type="match status" value="1"/>
</dbReference>
<dbReference type="Pfam" id="PF02210">
    <property type="entry name" value="Laminin_G_2"/>
    <property type="match status" value="1"/>
</dbReference>
<evidence type="ECO:0000313" key="6">
    <source>
        <dbReference type="Proteomes" id="UP000193380"/>
    </source>
</evidence>
<comment type="caution">
    <text evidence="2">Lacks conserved residue(s) required for the propagation of feature annotation.</text>
</comment>
<name>A0A060XQ80_ONCMY</name>
<dbReference type="SUPFAM" id="SSF57196">
    <property type="entry name" value="EGF/Laminin"/>
    <property type="match status" value="1"/>
</dbReference>
<dbReference type="STRING" id="8022.A0A060XQ80"/>
<evidence type="ECO:0000313" key="5">
    <source>
        <dbReference type="EMBL" id="CDQ81447.1"/>
    </source>
</evidence>
<dbReference type="PaxDb" id="8022-A0A060XQ80"/>
<dbReference type="Gene3D" id="2.10.25.10">
    <property type="entry name" value="Laminin"/>
    <property type="match status" value="1"/>
</dbReference>
<evidence type="ECO:0000256" key="1">
    <source>
        <dbReference type="ARBA" id="ARBA00023157"/>
    </source>
</evidence>
<dbReference type="CDD" id="cd00054">
    <property type="entry name" value="EGF_CA"/>
    <property type="match status" value="1"/>
</dbReference>
<gene>
    <name evidence="5" type="ORF">GSONMT00033107001</name>
</gene>
<dbReference type="CDD" id="cd00110">
    <property type="entry name" value="LamG"/>
    <property type="match status" value="1"/>
</dbReference>
<evidence type="ECO:0000259" key="3">
    <source>
        <dbReference type="PROSITE" id="PS50025"/>
    </source>
</evidence>
<organism evidence="5 6">
    <name type="scientific">Oncorhynchus mykiss</name>
    <name type="common">Rainbow trout</name>
    <name type="synonym">Salmo gairdneri</name>
    <dbReference type="NCBI Taxonomy" id="8022"/>
    <lineage>
        <taxon>Eukaryota</taxon>
        <taxon>Metazoa</taxon>
        <taxon>Chordata</taxon>
        <taxon>Craniata</taxon>
        <taxon>Vertebrata</taxon>
        <taxon>Euteleostomi</taxon>
        <taxon>Actinopterygii</taxon>
        <taxon>Neopterygii</taxon>
        <taxon>Teleostei</taxon>
        <taxon>Protacanthopterygii</taxon>
        <taxon>Salmoniformes</taxon>
        <taxon>Salmonidae</taxon>
        <taxon>Salmoninae</taxon>
        <taxon>Oncorhynchus</taxon>
    </lineage>
</organism>
<dbReference type="SMART" id="SM00282">
    <property type="entry name" value="LamG"/>
    <property type="match status" value="1"/>
</dbReference>
<reference evidence="5" key="1">
    <citation type="journal article" date="2014" name="Nat. Commun.">
        <title>The rainbow trout genome provides novel insights into evolution after whole-genome duplication in vertebrates.</title>
        <authorList>
            <person name="Berthelot C."/>
            <person name="Brunet F."/>
            <person name="Chalopin D."/>
            <person name="Juanchich A."/>
            <person name="Bernard M."/>
            <person name="Noel B."/>
            <person name="Bento P."/>
            <person name="Da Silva C."/>
            <person name="Labadie K."/>
            <person name="Alberti A."/>
            <person name="Aury J.M."/>
            <person name="Louis A."/>
            <person name="Dehais P."/>
            <person name="Bardou P."/>
            <person name="Montfort J."/>
            <person name="Klopp C."/>
            <person name="Cabau C."/>
            <person name="Gaspin C."/>
            <person name="Thorgaard G.H."/>
            <person name="Boussaha M."/>
            <person name="Quillet E."/>
            <person name="Guyomard R."/>
            <person name="Galiana D."/>
            <person name="Bobe J."/>
            <person name="Volff J.N."/>
            <person name="Genet C."/>
            <person name="Wincker P."/>
            <person name="Jaillon O."/>
            <person name="Roest Crollius H."/>
            <person name="Guiguen Y."/>
        </authorList>
    </citation>
    <scope>NUCLEOTIDE SEQUENCE [LARGE SCALE GENOMIC DNA]</scope>
</reference>
<dbReference type="PROSITE" id="PS01186">
    <property type="entry name" value="EGF_2"/>
    <property type="match status" value="1"/>
</dbReference>
<protein>
    <recommendedName>
        <fullName evidence="7">EGF-like domain-containing protein</fullName>
    </recommendedName>
</protein>
<dbReference type="FunFam" id="2.10.25.10:FF:000359">
    <property type="entry name" value="Cadherin EGF LAG seven-pass G-type receptor 3"/>
    <property type="match status" value="1"/>
</dbReference>
<proteinExistence type="predicted"/>
<dbReference type="EMBL" id="FR905764">
    <property type="protein sequence ID" value="CDQ81447.1"/>
    <property type="molecule type" value="Genomic_DNA"/>
</dbReference>
<accession>A0A060XQ80</accession>
<sequence length="272" mass="30094">MIFSGCSAKLPFCNSDPCQNGGTCRVSWETFSCDCPLGFGGKDCSHVMPHPHRFLGNSALWWDLKNDVTISTPWYLGLVFRTRAREGTLLQAQAGQYTSLVFQLVSGQLVFSVTKGSTLPVRLRLDQVQVSDGRWHDLQLELRDVRSGRETRYVATVRLDFGLFQGTVIVGNEIHGLKVKHLHVGGVLGLGEVQNGIRGCIQGVRLGVRPDAMPLPRPSRAVKVETGCNVGNPCVSSPCPPHSRCCDNWERHTCLCEPGKILQEREYVFVCL</sequence>
<dbReference type="AlphaFoldDB" id="A0A060XQ80"/>
<dbReference type="PANTHER" id="PTHR15036:SF85">
    <property type="entry name" value="SP2353, ISOFORM A"/>
    <property type="match status" value="1"/>
</dbReference>
<feature type="domain" description="EGF-like" evidence="4">
    <location>
        <begin position="9"/>
        <end position="45"/>
    </location>
</feature>
<evidence type="ECO:0000256" key="2">
    <source>
        <dbReference type="PROSITE-ProRule" id="PRU00076"/>
    </source>
</evidence>
<dbReference type="FunFam" id="2.60.120.200:FF:000084">
    <property type="entry name" value="Cadherin EGF LAG seven-pass G-type receptor 3"/>
    <property type="match status" value="1"/>
</dbReference>
<dbReference type="InterPro" id="IPR050372">
    <property type="entry name" value="Neurexin-related_CASP"/>
</dbReference>
<dbReference type="PROSITE" id="PS50026">
    <property type="entry name" value="EGF_3"/>
    <property type="match status" value="1"/>
</dbReference>
<keyword evidence="2" id="KW-0245">EGF-like domain</keyword>
<feature type="disulfide bond" evidence="2">
    <location>
        <begin position="35"/>
        <end position="44"/>
    </location>
</feature>
<dbReference type="InterPro" id="IPR001791">
    <property type="entry name" value="Laminin_G"/>
</dbReference>
<dbReference type="GO" id="GO:0016020">
    <property type="term" value="C:membrane"/>
    <property type="evidence" value="ECO:0007669"/>
    <property type="project" value="UniProtKB-SubCell"/>
</dbReference>
<reference evidence="5" key="2">
    <citation type="submission" date="2014-03" db="EMBL/GenBank/DDBJ databases">
        <authorList>
            <person name="Genoscope - CEA"/>
        </authorList>
    </citation>
    <scope>NUCLEOTIDE SEQUENCE</scope>
</reference>
<dbReference type="InterPro" id="IPR000742">
    <property type="entry name" value="EGF"/>
</dbReference>
<keyword evidence="1 2" id="KW-1015">Disulfide bond</keyword>
<dbReference type="Gene3D" id="2.60.120.200">
    <property type="match status" value="1"/>
</dbReference>
<feature type="domain" description="Laminin G" evidence="3">
    <location>
        <begin position="51"/>
        <end position="228"/>
    </location>
</feature>
<dbReference type="PROSITE" id="PS00022">
    <property type="entry name" value="EGF_1"/>
    <property type="match status" value="1"/>
</dbReference>
<evidence type="ECO:0000259" key="4">
    <source>
        <dbReference type="PROSITE" id="PS50026"/>
    </source>
</evidence>
<evidence type="ECO:0008006" key="7">
    <source>
        <dbReference type="Google" id="ProtNLM"/>
    </source>
</evidence>
<dbReference type="PANTHER" id="PTHR15036">
    <property type="entry name" value="PIKACHURIN-LIKE PROTEIN"/>
    <property type="match status" value="1"/>
</dbReference>
<dbReference type="Proteomes" id="UP000193380">
    <property type="component" value="Unassembled WGS sequence"/>
</dbReference>
<dbReference type="SMART" id="SM00181">
    <property type="entry name" value="EGF"/>
    <property type="match status" value="2"/>
</dbReference>